<name>A0A1E1WX14_9ACAR</name>
<evidence type="ECO:0000256" key="5">
    <source>
        <dbReference type="SAM" id="MobiDB-lite"/>
    </source>
</evidence>
<dbReference type="EMBL" id="GFAC01007609">
    <property type="protein sequence ID" value="JAT91579.1"/>
    <property type="molecule type" value="mRNA"/>
</dbReference>
<comment type="subcellular location">
    <subcellularLocation>
        <location evidence="1">Lysosome membrane</location>
    </subcellularLocation>
</comment>
<dbReference type="Pfam" id="PF10167">
    <property type="entry name" value="BORCS8"/>
    <property type="match status" value="1"/>
</dbReference>
<dbReference type="AlphaFoldDB" id="A0A1E1WX14"/>
<evidence type="ECO:0000256" key="1">
    <source>
        <dbReference type="ARBA" id="ARBA00004656"/>
    </source>
</evidence>
<dbReference type="PANTHER" id="PTHR21146">
    <property type="entry name" value="MEF2B PROTEIN"/>
    <property type="match status" value="1"/>
</dbReference>
<evidence type="ECO:0000256" key="3">
    <source>
        <dbReference type="ARBA" id="ARBA00023136"/>
    </source>
</evidence>
<dbReference type="GO" id="GO:0005765">
    <property type="term" value="C:lysosomal membrane"/>
    <property type="evidence" value="ECO:0007669"/>
    <property type="project" value="UniProtKB-SubCell"/>
</dbReference>
<dbReference type="GO" id="GO:0099078">
    <property type="term" value="C:BORC complex"/>
    <property type="evidence" value="ECO:0007669"/>
    <property type="project" value="TreeGrafter"/>
</dbReference>
<dbReference type="PANTHER" id="PTHR21146:SF0">
    <property type="entry name" value="BLOC-1-RELATED COMPLEX SUBUNIT 8"/>
    <property type="match status" value="1"/>
</dbReference>
<evidence type="ECO:0000256" key="2">
    <source>
        <dbReference type="ARBA" id="ARBA00010463"/>
    </source>
</evidence>
<feature type="region of interest" description="Disordered" evidence="5">
    <location>
        <begin position="149"/>
        <end position="184"/>
    </location>
</feature>
<keyword evidence="3" id="KW-0472">Membrane</keyword>
<evidence type="ECO:0008006" key="7">
    <source>
        <dbReference type="Google" id="ProtNLM"/>
    </source>
</evidence>
<evidence type="ECO:0000256" key="4">
    <source>
        <dbReference type="ARBA" id="ARBA00023228"/>
    </source>
</evidence>
<sequence>MATEAVTVAEEARPNVDLELEQRVKGTCGRISENVHIFANEPSLACYRLQEHVRKSLQPTVERRLQMAELRHELRGKCYDLDYAIGALRDFQQSRQHLANVQDLLRNAVFMKQQLAHREARAAAAATAAQQQGRRQHLLQQQRLSLELPPTAARLSSSPSLGAADIMRLGSQRSASPRRPSDQR</sequence>
<comment type="similarity">
    <text evidence="2">Belongs to the BORCS8 family.</text>
</comment>
<reference evidence="6" key="1">
    <citation type="journal article" date="2017" name="Front. Cell. Infect. Microbiol.">
        <title>The Distinct Transcriptional Response of the Midgut of Amblyomma sculptum and Amblyomma aureolatum Ticks to Rickettsia rickettsii Correlates to Their Differences in Susceptibility to Infection.</title>
        <authorList>
            <person name="Martins L.A."/>
            <person name="Galletti M.F.B.M."/>
            <person name="Ribeiro J.M."/>
            <person name="Fujita A."/>
            <person name="Costa F.B."/>
            <person name="Labruna M.B."/>
            <person name="Daffre S."/>
            <person name="Fogaca A.C."/>
        </authorList>
    </citation>
    <scope>NUCLEOTIDE SEQUENCE</scope>
</reference>
<organism evidence="6">
    <name type="scientific">Amblyomma aureolatum</name>
    <dbReference type="NCBI Taxonomy" id="187763"/>
    <lineage>
        <taxon>Eukaryota</taxon>
        <taxon>Metazoa</taxon>
        <taxon>Ecdysozoa</taxon>
        <taxon>Arthropoda</taxon>
        <taxon>Chelicerata</taxon>
        <taxon>Arachnida</taxon>
        <taxon>Acari</taxon>
        <taxon>Parasitiformes</taxon>
        <taxon>Ixodida</taxon>
        <taxon>Ixodoidea</taxon>
        <taxon>Ixodidae</taxon>
        <taxon>Amblyomminae</taxon>
        <taxon>Amblyomma</taxon>
    </lineage>
</organism>
<evidence type="ECO:0000313" key="6">
    <source>
        <dbReference type="EMBL" id="JAT91579.1"/>
    </source>
</evidence>
<keyword evidence="4" id="KW-0458">Lysosome</keyword>
<accession>A0A1E1WX14</accession>
<proteinExistence type="evidence at transcript level"/>
<dbReference type="InterPro" id="IPR019320">
    <property type="entry name" value="BORCS8"/>
</dbReference>
<protein>
    <recommendedName>
        <fullName evidence="7">BLOC-1-related complex subunit 8</fullName>
    </recommendedName>
</protein>